<evidence type="ECO:0000256" key="4">
    <source>
        <dbReference type="ARBA" id="ARBA00022679"/>
    </source>
</evidence>
<protein>
    <recommendedName>
        <fullName evidence="6">Ribosomal RNA small subunit methyltransferase H</fullName>
        <ecNumber evidence="6">2.1.1.199</ecNumber>
    </recommendedName>
    <alternativeName>
        <fullName evidence="6">16S rRNA m(4)C1402 methyltransferase</fullName>
    </alternativeName>
    <alternativeName>
        <fullName evidence="6">rRNA (cytosine-N(4)-)-methyltransferase RsmH</fullName>
    </alternativeName>
</protein>
<dbReference type="NCBIfam" id="TIGR00006">
    <property type="entry name" value="16S rRNA (cytosine(1402)-N(4))-methyltransferase RsmH"/>
    <property type="match status" value="1"/>
</dbReference>
<name>A0A5C0VLQ4_9SPHI</name>
<comment type="subcellular location">
    <subcellularLocation>
        <location evidence="6">Cytoplasm</location>
    </subcellularLocation>
</comment>
<evidence type="ECO:0000313" key="8">
    <source>
        <dbReference type="Proteomes" id="UP000323653"/>
    </source>
</evidence>
<comment type="similarity">
    <text evidence="1 6">Belongs to the methyltransferase superfamily. RsmH family.</text>
</comment>
<dbReference type="EMBL" id="CP043329">
    <property type="protein sequence ID" value="QEK51904.1"/>
    <property type="molecule type" value="Genomic_DNA"/>
</dbReference>
<feature type="binding site" evidence="6">
    <location>
        <position position="76"/>
    </location>
    <ligand>
        <name>S-adenosyl-L-methionine</name>
        <dbReference type="ChEBI" id="CHEBI:59789"/>
    </ligand>
</feature>
<keyword evidence="2 6" id="KW-0698">rRNA processing</keyword>
<dbReference type="InterPro" id="IPR002903">
    <property type="entry name" value="RsmH"/>
</dbReference>
<dbReference type="Proteomes" id="UP000323653">
    <property type="component" value="Chromosome"/>
</dbReference>
<dbReference type="GO" id="GO:0070475">
    <property type="term" value="P:rRNA base methylation"/>
    <property type="evidence" value="ECO:0007669"/>
    <property type="project" value="UniProtKB-UniRule"/>
</dbReference>
<keyword evidence="8" id="KW-1185">Reference proteome</keyword>
<dbReference type="SUPFAM" id="SSF81799">
    <property type="entry name" value="Putative methyltransferase TM0872, insert domain"/>
    <property type="match status" value="1"/>
</dbReference>
<keyword evidence="5 6" id="KW-0949">S-adenosyl-L-methionine</keyword>
<dbReference type="PIRSF" id="PIRSF004486">
    <property type="entry name" value="MraW"/>
    <property type="match status" value="1"/>
</dbReference>
<sequence length="301" mass="33991">MDNVYHVPVMLKECMEGLALQAGGVYVDVTFGGGGHSREIMKHLGDDGVLVAFDQDEDARQNIIADDRFVFVDQNFRFLKNNLRAHDLIPVDGILADLGVSSHQFDVPERGFSIRFDGDLDMRMDQSSGLTAKEVVNTYEEDDLHKIFGIYGEIQNAKSLARTMVTARLNVPIETISQLKTVIHKLIPRGKENKYLAQVFQALRIEVNQEMEALKDFLEQTAEVLKPGGRLVVMSYHSLEDRLVKNFMAKGKFSGEVEKDFFGNEIKPFRVVTKKSVTASEEEIKLNNRARSARLRIAVKQ</sequence>
<evidence type="ECO:0000256" key="5">
    <source>
        <dbReference type="ARBA" id="ARBA00022691"/>
    </source>
</evidence>
<dbReference type="GO" id="GO:0071424">
    <property type="term" value="F:rRNA (cytosine-N4-)-methyltransferase activity"/>
    <property type="evidence" value="ECO:0007669"/>
    <property type="project" value="UniProtKB-UniRule"/>
</dbReference>
<gene>
    <name evidence="6 7" type="primary">rsmH</name>
    <name evidence="7" type="ORF">FYC62_09795</name>
</gene>
<dbReference type="PANTHER" id="PTHR11265">
    <property type="entry name" value="S-ADENOSYL-METHYLTRANSFERASE MRAW"/>
    <property type="match status" value="1"/>
</dbReference>
<evidence type="ECO:0000256" key="2">
    <source>
        <dbReference type="ARBA" id="ARBA00022552"/>
    </source>
</evidence>
<comment type="catalytic activity">
    <reaction evidence="6">
        <text>cytidine(1402) in 16S rRNA + S-adenosyl-L-methionine = N(4)-methylcytidine(1402) in 16S rRNA + S-adenosyl-L-homocysteine + H(+)</text>
        <dbReference type="Rhea" id="RHEA:42928"/>
        <dbReference type="Rhea" id="RHEA-COMP:10286"/>
        <dbReference type="Rhea" id="RHEA-COMP:10287"/>
        <dbReference type="ChEBI" id="CHEBI:15378"/>
        <dbReference type="ChEBI" id="CHEBI:57856"/>
        <dbReference type="ChEBI" id="CHEBI:59789"/>
        <dbReference type="ChEBI" id="CHEBI:74506"/>
        <dbReference type="ChEBI" id="CHEBI:82748"/>
        <dbReference type="EC" id="2.1.1.199"/>
    </reaction>
</comment>
<accession>A0A5C0VLQ4</accession>
<dbReference type="Pfam" id="PF01795">
    <property type="entry name" value="Methyltransf_5"/>
    <property type="match status" value="1"/>
</dbReference>
<evidence type="ECO:0000256" key="1">
    <source>
        <dbReference type="ARBA" id="ARBA00010396"/>
    </source>
</evidence>
<keyword evidence="6" id="KW-0963">Cytoplasm</keyword>
<dbReference type="KEGG" id="pej:FYC62_09795"/>
<dbReference type="Gene3D" id="3.40.50.150">
    <property type="entry name" value="Vaccinia Virus protein VP39"/>
    <property type="match status" value="1"/>
</dbReference>
<comment type="function">
    <text evidence="6">Specifically methylates the N4 position of cytidine in position 1402 (C1402) of 16S rRNA.</text>
</comment>
<dbReference type="InterPro" id="IPR023397">
    <property type="entry name" value="SAM-dep_MeTrfase_MraW_recog"/>
</dbReference>
<dbReference type="SUPFAM" id="SSF53335">
    <property type="entry name" value="S-adenosyl-L-methionine-dependent methyltransferases"/>
    <property type="match status" value="1"/>
</dbReference>
<keyword evidence="3 6" id="KW-0489">Methyltransferase</keyword>
<organism evidence="7 8">
    <name type="scientific">Pedobacter aquae</name>
    <dbReference type="NCBI Taxonomy" id="2605747"/>
    <lineage>
        <taxon>Bacteria</taxon>
        <taxon>Pseudomonadati</taxon>
        <taxon>Bacteroidota</taxon>
        <taxon>Sphingobacteriia</taxon>
        <taxon>Sphingobacteriales</taxon>
        <taxon>Sphingobacteriaceae</taxon>
        <taxon>Pedobacter</taxon>
    </lineage>
</organism>
<feature type="binding site" evidence="6">
    <location>
        <position position="97"/>
    </location>
    <ligand>
        <name>S-adenosyl-L-methionine</name>
        <dbReference type="ChEBI" id="CHEBI:59789"/>
    </ligand>
</feature>
<feature type="binding site" evidence="6">
    <location>
        <begin position="34"/>
        <end position="36"/>
    </location>
    <ligand>
        <name>S-adenosyl-L-methionine</name>
        <dbReference type="ChEBI" id="CHEBI:59789"/>
    </ligand>
</feature>
<feature type="binding site" evidence="6">
    <location>
        <position position="54"/>
    </location>
    <ligand>
        <name>S-adenosyl-L-methionine</name>
        <dbReference type="ChEBI" id="CHEBI:59789"/>
    </ligand>
</feature>
<dbReference type="PANTHER" id="PTHR11265:SF0">
    <property type="entry name" value="12S RRNA N4-METHYLCYTIDINE METHYLTRANSFERASE"/>
    <property type="match status" value="1"/>
</dbReference>
<proteinExistence type="inferred from homology"/>
<dbReference type="AlphaFoldDB" id="A0A5C0VLQ4"/>
<dbReference type="RefSeq" id="WP_149074798.1">
    <property type="nucleotide sequence ID" value="NZ_CP043329.1"/>
</dbReference>
<dbReference type="GO" id="GO:0005737">
    <property type="term" value="C:cytoplasm"/>
    <property type="evidence" value="ECO:0007669"/>
    <property type="project" value="UniProtKB-SubCell"/>
</dbReference>
<reference evidence="7 8" key="1">
    <citation type="submission" date="2019-08" db="EMBL/GenBank/DDBJ databases">
        <title>Pedobacter sp. nov., isolated from Han river, South Korea.</title>
        <authorList>
            <person name="Lee D.-H."/>
            <person name="Kim Y.-S."/>
            <person name="Hwang E.-M."/>
            <person name="Le Tran T.C."/>
            <person name="Cha C.-J."/>
        </authorList>
    </citation>
    <scope>NUCLEOTIDE SEQUENCE [LARGE SCALE GENOMIC DNA]</scope>
    <source>
        <strain evidence="7 8">CJ43</strain>
    </source>
</reference>
<dbReference type="InterPro" id="IPR029063">
    <property type="entry name" value="SAM-dependent_MTases_sf"/>
</dbReference>
<keyword evidence="4 6" id="KW-0808">Transferase</keyword>
<evidence type="ECO:0000256" key="6">
    <source>
        <dbReference type="HAMAP-Rule" id="MF_01007"/>
    </source>
</evidence>
<dbReference type="Gene3D" id="1.10.150.170">
    <property type="entry name" value="Putative methyltransferase TM0872, insert domain"/>
    <property type="match status" value="1"/>
</dbReference>
<dbReference type="HAMAP" id="MF_01007">
    <property type="entry name" value="16SrRNA_methyltr_H"/>
    <property type="match status" value="1"/>
</dbReference>
<evidence type="ECO:0000313" key="7">
    <source>
        <dbReference type="EMBL" id="QEK51904.1"/>
    </source>
</evidence>
<feature type="binding site" evidence="6">
    <location>
        <position position="104"/>
    </location>
    <ligand>
        <name>S-adenosyl-L-methionine</name>
        <dbReference type="ChEBI" id="CHEBI:59789"/>
    </ligand>
</feature>
<evidence type="ECO:0000256" key="3">
    <source>
        <dbReference type="ARBA" id="ARBA00022603"/>
    </source>
</evidence>
<dbReference type="EC" id="2.1.1.199" evidence="6"/>